<evidence type="ECO:0000313" key="1">
    <source>
        <dbReference type="EMBL" id="EME25723.1"/>
    </source>
</evidence>
<dbReference type="AlphaFoldDB" id="M2XQ23"/>
<keyword evidence="2" id="KW-1185">Reference proteome</keyword>
<proteinExistence type="predicted"/>
<protein>
    <submittedName>
        <fullName evidence="1">Uncharacterized protein</fullName>
    </submittedName>
</protein>
<sequence>MAIFKSKLRGPIYNRPLFSNCPPFPLAEKSVKSVYIGAQHIMQNQTQWKQRNLHFRVYQYDSTLGQFWKQQTQTSFGQRSVWYQKLFTTIRERMWGFSLVMILVKQTIN</sequence>
<organism evidence="1 2">
    <name type="scientific">Galdieria sulphuraria</name>
    <name type="common">Red alga</name>
    <dbReference type="NCBI Taxonomy" id="130081"/>
    <lineage>
        <taxon>Eukaryota</taxon>
        <taxon>Rhodophyta</taxon>
        <taxon>Bangiophyceae</taxon>
        <taxon>Galdieriales</taxon>
        <taxon>Galdieriaceae</taxon>
        <taxon>Galdieria</taxon>
    </lineage>
</organism>
<reference evidence="2" key="1">
    <citation type="journal article" date="2013" name="Science">
        <title>Gene transfer from bacteria and archaea facilitated evolution of an extremophilic eukaryote.</title>
        <authorList>
            <person name="Schonknecht G."/>
            <person name="Chen W.H."/>
            <person name="Ternes C.M."/>
            <person name="Barbier G.G."/>
            <person name="Shrestha R.P."/>
            <person name="Stanke M."/>
            <person name="Brautigam A."/>
            <person name="Baker B.J."/>
            <person name="Banfield J.F."/>
            <person name="Garavito R.M."/>
            <person name="Carr K."/>
            <person name="Wilkerson C."/>
            <person name="Rensing S.A."/>
            <person name="Gagneul D."/>
            <person name="Dickenson N.E."/>
            <person name="Oesterhelt C."/>
            <person name="Lercher M.J."/>
            <person name="Weber A.P."/>
        </authorList>
    </citation>
    <scope>NUCLEOTIDE SEQUENCE [LARGE SCALE GENOMIC DNA]</scope>
    <source>
        <strain evidence="2">074W</strain>
    </source>
</reference>
<dbReference type="RefSeq" id="XP_005702243.1">
    <property type="nucleotide sequence ID" value="XM_005702186.1"/>
</dbReference>
<dbReference type="KEGG" id="gsl:Gasu_66170"/>
<dbReference type="Gramene" id="EME25723">
    <property type="protein sequence ID" value="EME25723"/>
    <property type="gene ID" value="Gasu_66170"/>
</dbReference>
<name>M2XQ23_GALSU</name>
<evidence type="ECO:0000313" key="2">
    <source>
        <dbReference type="Proteomes" id="UP000030680"/>
    </source>
</evidence>
<dbReference type="EMBL" id="KB454904">
    <property type="protein sequence ID" value="EME25723.1"/>
    <property type="molecule type" value="Genomic_DNA"/>
</dbReference>
<accession>M2XQ23</accession>
<gene>
    <name evidence="1" type="ORF">Gasu_66170</name>
</gene>
<dbReference type="Proteomes" id="UP000030680">
    <property type="component" value="Unassembled WGS sequence"/>
</dbReference>
<dbReference type="GeneID" id="17084716"/>